<feature type="repeat" description="PPR" evidence="3">
    <location>
        <begin position="230"/>
        <end position="264"/>
    </location>
</feature>
<comment type="similarity">
    <text evidence="1">Belongs to the PPR family. P subfamily.</text>
</comment>
<dbReference type="PANTHER" id="PTHR47936:SF5">
    <property type="entry name" value="PENTACOTRIPEPTIDE-REPEAT REGION OF PRORP DOMAIN-CONTAINING PROTEIN"/>
    <property type="match status" value="1"/>
</dbReference>
<proteinExistence type="inferred from homology"/>
<protein>
    <submittedName>
        <fullName evidence="5">Pentatricopeptide repeat-containing protein At1g55890, mitochondrial-like</fullName>
    </submittedName>
</protein>
<dbReference type="InterPro" id="IPR011990">
    <property type="entry name" value="TPR-like_helical_dom_sf"/>
</dbReference>
<keyword evidence="4" id="KW-1185">Reference proteome</keyword>
<dbReference type="Gramene" id="SIN_1022117.t">
    <property type="protein sequence ID" value="SIN_1022117.t.cds1"/>
    <property type="gene ID" value="SIN_1022117"/>
</dbReference>
<dbReference type="GO" id="GO:0010019">
    <property type="term" value="P:chloroplast-nucleus signaling pathway"/>
    <property type="evidence" value="ECO:0007669"/>
    <property type="project" value="TreeGrafter"/>
</dbReference>
<dbReference type="PANTHER" id="PTHR47936">
    <property type="entry name" value="PPR_LONG DOMAIN-CONTAINING PROTEIN"/>
    <property type="match status" value="1"/>
</dbReference>
<keyword evidence="2" id="KW-0677">Repeat</keyword>
<dbReference type="NCBIfam" id="TIGR00756">
    <property type="entry name" value="PPR"/>
    <property type="match status" value="5"/>
</dbReference>
<dbReference type="GO" id="GO:0031930">
    <property type="term" value="P:mitochondria-nucleus signaling pathway"/>
    <property type="evidence" value="ECO:0007669"/>
    <property type="project" value="TreeGrafter"/>
</dbReference>
<dbReference type="Gene3D" id="1.25.40.10">
    <property type="entry name" value="Tetratricopeptide repeat domain"/>
    <property type="match status" value="2"/>
</dbReference>
<organism evidence="4 5">
    <name type="scientific">Sesamum indicum</name>
    <name type="common">Oriental sesame</name>
    <name type="synonym">Sesamum orientale</name>
    <dbReference type="NCBI Taxonomy" id="4182"/>
    <lineage>
        <taxon>Eukaryota</taxon>
        <taxon>Viridiplantae</taxon>
        <taxon>Streptophyta</taxon>
        <taxon>Embryophyta</taxon>
        <taxon>Tracheophyta</taxon>
        <taxon>Spermatophyta</taxon>
        <taxon>Magnoliopsida</taxon>
        <taxon>eudicotyledons</taxon>
        <taxon>Gunneridae</taxon>
        <taxon>Pentapetalae</taxon>
        <taxon>asterids</taxon>
        <taxon>lamiids</taxon>
        <taxon>Lamiales</taxon>
        <taxon>Pedaliaceae</taxon>
        <taxon>Sesamum</taxon>
    </lineage>
</organism>
<evidence type="ECO:0000256" key="1">
    <source>
        <dbReference type="ARBA" id="ARBA00007626"/>
    </source>
</evidence>
<feature type="repeat" description="PPR" evidence="3">
    <location>
        <begin position="265"/>
        <end position="299"/>
    </location>
</feature>
<dbReference type="OrthoDB" id="185373at2759"/>
<evidence type="ECO:0000313" key="4">
    <source>
        <dbReference type="Proteomes" id="UP000504604"/>
    </source>
</evidence>
<dbReference type="RefSeq" id="XP_020547939.1">
    <property type="nucleotide sequence ID" value="XM_020692280.1"/>
</dbReference>
<reference evidence="5" key="1">
    <citation type="submission" date="2025-08" db="UniProtKB">
        <authorList>
            <consortium name="RefSeq"/>
        </authorList>
    </citation>
    <scope>IDENTIFICATION</scope>
</reference>
<feature type="repeat" description="PPR" evidence="3">
    <location>
        <begin position="195"/>
        <end position="229"/>
    </location>
</feature>
<feature type="repeat" description="PPR" evidence="3">
    <location>
        <begin position="160"/>
        <end position="194"/>
    </location>
</feature>
<dbReference type="Pfam" id="PF13041">
    <property type="entry name" value="PPR_2"/>
    <property type="match status" value="2"/>
</dbReference>
<sequence>MNKVSSSLCRRLRTLFLQKPTSATAVETSTGEERIQKLVNQFKKKSNFSHFRGQRLVYKTTVRRLAKGGHFSYIHEILDHQKLYPDIKEENFTARLICLYGQAKMLDHALQLFDQMPQLNCPRTVLSFNALMAACFPSKSFSKVVELFQELPGKLSVKPNIISYTSVIRAFCEMGSLDAAMSMLDDMEKNDVEPNAVTFNTLLGAFYGSGRFSEAENLWSLMEEKRVIPDLRCYNSRLHGMVKEKCFSEAMDVFKELEEKGLKPNNYTYNIVIKGFVNEGNLDEVKKWYTAMVESESGPDFVTFMTLIPFACDNNDIDFAYELCKKSACLKNKVSGWIIQKVVNELIEQSKVDKAKELLKLGRSKSGLVLDKQSLSAGV</sequence>
<evidence type="ECO:0000256" key="2">
    <source>
        <dbReference type="ARBA" id="ARBA00022737"/>
    </source>
</evidence>
<evidence type="ECO:0000256" key="3">
    <source>
        <dbReference type="PROSITE-ProRule" id="PRU00708"/>
    </source>
</evidence>
<dbReference type="Pfam" id="PF01535">
    <property type="entry name" value="PPR"/>
    <property type="match status" value="2"/>
</dbReference>
<dbReference type="GO" id="GO:0009507">
    <property type="term" value="C:chloroplast"/>
    <property type="evidence" value="ECO:0007669"/>
    <property type="project" value="TreeGrafter"/>
</dbReference>
<dbReference type="GeneID" id="105158160"/>
<evidence type="ECO:0000313" key="5">
    <source>
        <dbReference type="RefSeq" id="XP_020547939.1"/>
    </source>
</evidence>
<dbReference type="InterPro" id="IPR002885">
    <property type="entry name" value="PPR_rpt"/>
</dbReference>
<dbReference type="Proteomes" id="UP000504604">
    <property type="component" value="Linkage group LG3"/>
</dbReference>
<dbReference type="AlphaFoldDB" id="A0A8M8UVF6"/>
<dbReference type="PROSITE" id="PS51375">
    <property type="entry name" value="PPR"/>
    <property type="match status" value="4"/>
</dbReference>
<name>A0A8M8UVF6_SESIN</name>
<accession>A0A8M8UVF6</accession>
<gene>
    <name evidence="5" type="primary">LOC105158160</name>
</gene>
<dbReference type="KEGG" id="sind:105158160"/>